<dbReference type="RefSeq" id="WP_070072109.1">
    <property type="nucleotide sequence ID" value="NZ_CP017448.1"/>
</dbReference>
<dbReference type="CDD" id="cd07344">
    <property type="entry name" value="M48_yhfN_like"/>
    <property type="match status" value="1"/>
</dbReference>
<evidence type="ECO:0000313" key="3">
    <source>
        <dbReference type="Proteomes" id="UP000095342"/>
    </source>
</evidence>
<dbReference type="EMBL" id="CP017448">
    <property type="protein sequence ID" value="AOV16517.1"/>
    <property type="molecule type" value="Genomic_DNA"/>
</dbReference>
<protein>
    <recommendedName>
        <fullName evidence="1">YgjP-like metallopeptidase domain-containing protein</fullName>
    </recommendedName>
</protein>
<sequence length="243" mass="27482">MPPTLTLPWLEHCELRYSARARRLRITVSSHSGVVVTLPHGLGRAHALDFVERQRTWIEHQLARLPVPAAGPPERVTLPILDLELTVRQAPETRGTPFLQETDGMLQLGGDWRTNTAWCDLFAAWLRRRAKPVLQTALSAEAARMGLRHGRLSVRLQRTRWGSCNRHGDISLNAKLLLLPQPLVRHVLIHELAHIRHLNHSPAFWTVVADADPEWHSHRRTLREASALMPAWLDARPGSGNST</sequence>
<dbReference type="PANTHER" id="PTHR30399:SF1">
    <property type="entry name" value="UTP PYROPHOSPHATASE"/>
    <property type="match status" value="1"/>
</dbReference>
<dbReference type="Pfam" id="PF01863">
    <property type="entry name" value="YgjP-like"/>
    <property type="match status" value="1"/>
</dbReference>
<accession>A0A1D8K6B9</accession>
<gene>
    <name evidence="2" type="ORF">BJI67_05020</name>
</gene>
<dbReference type="KEGG" id="aaeo:BJI67_05020"/>
<evidence type="ECO:0000259" key="1">
    <source>
        <dbReference type="Pfam" id="PF01863"/>
    </source>
</evidence>
<proteinExistence type="predicted"/>
<dbReference type="InterPro" id="IPR002725">
    <property type="entry name" value="YgjP-like_metallopeptidase"/>
</dbReference>
<dbReference type="Proteomes" id="UP000095342">
    <property type="component" value="Chromosome"/>
</dbReference>
<organism evidence="2 3">
    <name type="scientific">Acidihalobacter aeolianus</name>
    <dbReference type="NCBI Taxonomy" id="2792603"/>
    <lineage>
        <taxon>Bacteria</taxon>
        <taxon>Pseudomonadati</taxon>
        <taxon>Pseudomonadota</taxon>
        <taxon>Gammaproteobacteria</taxon>
        <taxon>Chromatiales</taxon>
        <taxon>Ectothiorhodospiraceae</taxon>
        <taxon>Acidihalobacter</taxon>
    </lineage>
</organism>
<dbReference type="PANTHER" id="PTHR30399">
    <property type="entry name" value="UNCHARACTERIZED PROTEIN YGJP"/>
    <property type="match status" value="1"/>
</dbReference>
<dbReference type="AlphaFoldDB" id="A0A1D8K6B9"/>
<name>A0A1D8K6B9_9GAMM</name>
<dbReference type="InterPro" id="IPR053136">
    <property type="entry name" value="UTP_pyrophosphatase-like"/>
</dbReference>
<evidence type="ECO:0000313" key="2">
    <source>
        <dbReference type="EMBL" id="AOV16517.1"/>
    </source>
</evidence>
<keyword evidence="3" id="KW-1185">Reference proteome</keyword>
<feature type="domain" description="YgjP-like metallopeptidase" evidence="1">
    <location>
        <begin position="22"/>
        <end position="224"/>
    </location>
</feature>
<dbReference type="Gene3D" id="3.30.2010.10">
    <property type="entry name" value="Metalloproteases ('zincins'), catalytic domain"/>
    <property type="match status" value="1"/>
</dbReference>
<reference evidence="2 3" key="1">
    <citation type="submission" date="2016-09" db="EMBL/GenBank/DDBJ databases">
        <title>Acidihalobacter prosperus V6 (DSM14174).</title>
        <authorList>
            <person name="Khaleque H.N."/>
            <person name="Ramsay J.P."/>
            <person name="Murphy R.J.T."/>
            <person name="Kaksonen A.H."/>
            <person name="Boxall N.J."/>
            <person name="Watkin E.L.J."/>
        </authorList>
    </citation>
    <scope>NUCLEOTIDE SEQUENCE [LARGE SCALE GENOMIC DNA]</scope>
    <source>
        <strain evidence="2 3">V6</strain>
    </source>
</reference>